<dbReference type="EMBL" id="GG745359">
    <property type="protein sequence ID" value="KNE69118.1"/>
    <property type="molecule type" value="Genomic_DNA"/>
</dbReference>
<feature type="signal peptide" evidence="2">
    <location>
        <begin position="1"/>
        <end position="17"/>
    </location>
</feature>
<feature type="chain" id="PRO_5005548324" evidence="2">
    <location>
        <begin position="18"/>
        <end position="336"/>
    </location>
</feature>
<feature type="region of interest" description="Disordered" evidence="1">
    <location>
        <begin position="246"/>
        <end position="285"/>
    </location>
</feature>
<feature type="compositionally biased region" description="Low complexity" evidence="1">
    <location>
        <begin position="246"/>
        <end position="273"/>
    </location>
</feature>
<feature type="compositionally biased region" description="Low complexity" evidence="1">
    <location>
        <begin position="26"/>
        <end position="42"/>
    </location>
</feature>
<evidence type="ECO:0000313" key="3">
    <source>
        <dbReference type="EMBL" id="KNE69118.1"/>
    </source>
</evidence>
<evidence type="ECO:0000313" key="4">
    <source>
        <dbReference type="Proteomes" id="UP000054350"/>
    </source>
</evidence>
<dbReference type="VEuPathDB" id="FungiDB:AMAG_13976"/>
<keyword evidence="4" id="KW-1185">Reference proteome</keyword>
<name>A0A0L0T2N8_ALLM3</name>
<accession>A0A0L0T2N8</accession>
<dbReference type="OrthoDB" id="5596790at2759"/>
<reference evidence="4" key="2">
    <citation type="submission" date="2009-11" db="EMBL/GenBank/DDBJ databases">
        <title>The Genome Sequence of Allomyces macrogynus strain ATCC 38327.</title>
        <authorList>
            <consortium name="The Broad Institute Genome Sequencing Platform"/>
            <person name="Russ C."/>
            <person name="Cuomo C."/>
            <person name="Shea T."/>
            <person name="Young S.K."/>
            <person name="Zeng Q."/>
            <person name="Koehrsen M."/>
            <person name="Haas B."/>
            <person name="Borodovsky M."/>
            <person name="Guigo R."/>
            <person name="Alvarado L."/>
            <person name="Berlin A."/>
            <person name="Borenstein D."/>
            <person name="Chen Z."/>
            <person name="Engels R."/>
            <person name="Freedman E."/>
            <person name="Gellesch M."/>
            <person name="Goldberg J."/>
            <person name="Griggs A."/>
            <person name="Gujja S."/>
            <person name="Heiman D."/>
            <person name="Hepburn T."/>
            <person name="Howarth C."/>
            <person name="Jen D."/>
            <person name="Larson L."/>
            <person name="Lewis B."/>
            <person name="Mehta T."/>
            <person name="Park D."/>
            <person name="Pearson M."/>
            <person name="Roberts A."/>
            <person name="Saif S."/>
            <person name="Shenoy N."/>
            <person name="Sisk P."/>
            <person name="Stolte C."/>
            <person name="Sykes S."/>
            <person name="Walk T."/>
            <person name="White J."/>
            <person name="Yandava C."/>
            <person name="Burger G."/>
            <person name="Gray M.W."/>
            <person name="Holland P.W.H."/>
            <person name="King N."/>
            <person name="Lang F.B.F."/>
            <person name="Roger A.J."/>
            <person name="Ruiz-Trillo I."/>
            <person name="Lander E."/>
            <person name="Nusbaum C."/>
        </authorList>
    </citation>
    <scope>NUCLEOTIDE SEQUENCE [LARGE SCALE GENOMIC DNA]</scope>
    <source>
        <strain evidence="4">ATCC 38327</strain>
    </source>
</reference>
<proteinExistence type="predicted"/>
<reference evidence="3 4" key="1">
    <citation type="submission" date="2009-11" db="EMBL/GenBank/DDBJ databases">
        <title>Annotation of Allomyces macrogynus ATCC 38327.</title>
        <authorList>
            <consortium name="The Broad Institute Genome Sequencing Platform"/>
            <person name="Russ C."/>
            <person name="Cuomo C."/>
            <person name="Burger G."/>
            <person name="Gray M.W."/>
            <person name="Holland P.W.H."/>
            <person name="King N."/>
            <person name="Lang F.B.F."/>
            <person name="Roger A.J."/>
            <person name="Ruiz-Trillo I."/>
            <person name="Young S.K."/>
            <person name="Zeng Q."/>
            <person name="Gargeya S."/>
            <person name="Fitzgerald M."/>
            <person name="Haas B."/>
            <person name="Abouelleil A."/>
            <person name="Alvarado L."/>
            <person name="Arachchi H.M."/>
            <person name="Berlin A."/>
            <person name="Chapman S.B."/>
            <person name="Gearin G."/>
            <person name="Goldberg J."/>
            <person name="Griggs A."/>
            <person name="Gujja S."/>
            <person name="Hansen M."/>
            <person name="Heiman D."/>
            <person name="Howarth C."/>
            <person name="Larimer J."/>
            <person name="Lui A."/>
            <person name="MacDonald P.J.P."/>
            <person name="McCowen C."/>
            <person name="Montmayeur A."/>
            <person name="Murphy C."/>
            <person name="Neiman D."/>
            <person name="Pearson M."/>
            <person name="Priest M."/>
            <person name="Roberts A."/>
            <person name="Saif S."/>
            <person name="Shea T."/>
            <person name="Sisk P."/>
            <person name="Stolte C."/>
            <person name="Sykes S."/>
            <person name="Wortman J."/>
            <person name="Nusbaum C."/>
            <person name="Birren B."/>
        </authorList>
    </citation>
    <scope>NUCLEOTIDE SEQUENCE [LARGE SCALE GENOMIC DNA]</scope>
    <source>
        <strain evidence="3 4">ATCC 38327</strain>
    </source>
</reference>
<organism evidence="3 4">
    <name type="scientific">Allomyces macrogynus (strain ATCC 38327)</name>
    <name type="common">Allomyces javanicus var. macrogynus</name>
    <dbReference type="NCBI Taxonomy" id="578462"/>
    <lineage>
        <taxon>Eukaryota</taxon>
        <taxon>Fungi</taxon>
        <taxon>Fungi incertae sedis</taxon>
        <taxon>Blastocladiomycota</taxon>
        <taxon>Blastocladiomycetes</taxon>
        <taxon>Blastocladiales</taxon>
        <taxon>Blastocladiaceae</taxon>
        <taxon>Allomyces</taxon>
    </lineage>
</organism>
<dbReference type="Proteomes" id="UP000054350">
    <property type="component" value="Unassembled WGS sequence"/>
</dbReference>
<keyword evidence="2" id="KW-0732">Signal</keyword>
<evidence type="ECO:0000256" key="1">
    <source>
        <dbReference type="SAM" id="MobiDB-lite"/>
    </source>
</evidence>
<sequence>MVGAHLVPFAAASAALAAQGPWALSTPSATTSLSLASPPHAAHQAHHLNPPPLNGHGHDDDDGDVGFSYAHAQAAARQHQQQQLHLHQAQQQRAMHAHYLQQHHHQHQQQHAHQGSLRVPTSTNAAADADRLLANWWHRRASRGLASALHQADHHDWALAEGLAALDLTHQHGHGNGSSDNLAAHRAATPPPPPHQPAPFSLVEDASFCPLPYATLAKDHGCSEDDLHHALVAHLHPHWAAAAAAAKYRTPSPTDTPSSTSSRRSRAWSSTSSLASDEFSPATPVAAPPAVVATSVSAVPRTNTAVVPSPVKIMDPWTGQEVDLRAAAAARAHLRK</sequence>
<feature type="region of interest" description="Disordered" evidence="1">
    <location>
        <begin position="170"/>
        <end position="201"/>
    </location>
</feature>
<gene>
    <name evidence="3" type="ORF">AMAG_13976</name>
</gene>
<evidence type="ECO:0000256" key="2">
    <source>
        <dbReference type="SAM" id="SignalP"/>
    </source>
</evidence>
<dbReference type="AlphaFoldDB" id="A0A0L0T2N8"/>
<protein>
    <submittedName>
        <fullName evidence="3">Uncharacterized protein</fullName>
    </submittedName>
</protein>
<feature type="compositionally biased region" description="Basic residues" evidence="1">
    <location>
        <begin position="101"/>
        <end position="110"/>
    </location>
</feature>
<feature type="region of interest" description="Disordered" evidence="1">
    <location>
        <begin position="26"/>
        <end position="116"/>
    </location>
</feature>
<feature type="compositionally biased region" description="Low complexity" evidence="1">
    <location>
        <begin position="70"/>
        <end position="100"/>
    </location>
</feature>